<accession>A0ABW5DNL3</accession>
<evidence type="ECO:0000313" key="2">
    <source>
        <dbReference type="EMBL" id="MFD2261526.1"/>
    </source>
</evidence>
<keyword evidence="3" id="KW-1185">Reference proteome</keyword>
<dbReference type="InterPro" id="IPR006747">
    <property type="entry name" value="DUF599"/>
</dbReference>
<evidence type="ECO:0000313" key="3">
    <source>
        <dbReference type="Proteomes" id="UP001597295"/>
    </source>
</evidence>
<gene>
    <name evidence="2" type="ORF">ACFSM5_01410</name>
</gene>
<keyword evidence="1" id="KW-0812">Transmembrane</keyword>
<keyword evidence="1" id="KW-1133">Transmembrane helix</keyword>
<dbReference type="Pfam" id="PF04654">
    <property type="entry name" value="DUF599"/>
    <property type="match status" value="1"/>
</dbReference>
<organism evidence="2 3">
    <name type="scientific">Lacibacterium aquatile</name>
    <dbReference type="NCBI Taxonomy" id="1168082"/>
    <lineage>
        <taxon>Bacteria</taxon>
        <taxon>Pseudomonadati</taxon>
        <taxon>Pseudomonadota</taxon>
        <taxon>Alphaproteobacteria</taxon>
        <taxon>Rhodospirillales</taxon>
        <taxon>Rhodospirillaceae</taxon>
    </lineage>
</organism>
<dbReference type="EMBL" id="JBHUIP010000001">
    <property type="protein sequence ID" value="MFD2261526.1"/>
    <property type="molecule type" value="Genomic_DNA"/>
</dbReference>
<feature type="transmembrane region" description="Helical" evidence="1">
    <location>
        <begin position="68"/>
        <end position="87"/>
    </location>
</feature>
<evidence type="ECO:0000256" key="1">
    <source>
        <dbReference type="SAM" id="Phobius"/>
    </source>
</evidence>
<keyword evidence="1" id="KW-0472">Membrane</keyword>
<reference evidence="3" key="1">
    <citation type="journal article" date="2019" name="Int. J. Syst. Evol. Microbiol.">
        <title>The Global Catalogue of Microorganisms (GCM) 10K type strain sequencing project: providing services to taxonomists for standard genome sequencing and annotation.</title>
        <authorList>
            <consortium name="The Broad Institute Genomics Platform"/>
            <consortium name="The Broad Institute Genome Sequencing Center for Infectious Disease"/>
            <person name="Wu L."/>
            <person name="Ma J."/>
        </authorList>
    </citation>
    <scope>NUCLEOTIDE SEQUENCE [LARGE SCALE GENOMIC DNA]</scope>
    <source>
        <strain evidence="3">CGMCC 1.19062</strain>
    </source>
</reference>
<sequence length="236" mass="25644">MMLLDYVALAVFLLCWLGLEPAMARKLFGGNGIMAHMEQIRGAWMRQLLQRDSFLVDAQIIGHTINSASFFGSANLLVIVGVGGTLFGARGLHPEIASVLPLPADAPFWLFGAKIMLILAPLMRGLLDFIWAVRQLNYCLAAIASNPSPKSKEDIDAWADALMAVLNPALRTFSVGVRSYHFSIAAALWLFGPVPLIIGAVGSIAFLYWRQTRSGAANGLYGVCKLLAKDRLEAQN</sequence>
<dbReference type="Proteomes" id="UP001597295">
    <property type="component" value="Unassembled WGS sequence"/>
</dbReference>
<protein>
    <submittedName>
        <fullName evidence="2">DUF599 domain-containing protein</fullName>
    </submittedName>
</protein>
<feature type="transmembrane region" description="Helical" evidence="1">
    <location>
        <begin position="180"/>
        <end position="209"/>
    </location>
</feature>
<name>A0ABW5DNL3_9PROT</name>
<comment type="caution">
    <text evidence="2">The sequence shown here is derived from an EMBL/GenBank/DDBJ whole genome shotgun (WGS) entry which is preliminary data.</text>
</comment>
<dbReference type="RefSeq" id="WP_379874433.1">
    <property type="nucleotide sequence ID" value="NZ_JBHUIP010000001.1"/>
</dbReference>
<proteinExistence type="predicted"/>